<protein>
    <submittedName>
        <fullName evidence="6">Molybdate ABC transporter substrate-binding protein</fullName>
    </submittedName>
</protein>
<gene>
    <name evidence="6" type="primary">modA</name>
    <name evidence="6" type="ORF">J2R62_08395</name>
</gene>
<dbReference type="PANTHER" id="PTHR30632:SF14">
    <property type="entry name" value="TUNGSTATE_MOLYBDATE_CHROMATE-BINDING PROTEIN MODA"/>
    <property type="match status" value="1"/>
</dbReference>
<dbReference type="PANTHER" id="PTHR30632">
    <property type="entry name" value="MOLYBDATE-BINDING PERIPLASMIC PROTEIN"/>
    <property type="match status" value="1"/>
</dbReference>
<name>A0A8I1W6T9_PLESH</name>
<dbReference type="InterPro" id="IPR005950">
    <property type="entry name" value="ModA"/>
</dbReference>
<dbReference type="AlphaFoldDB" id="A0A8I1W6T9"/>
<dbReference type="InterPro" id="IPR050682">
    <property type="entry name" value="ModA/WtpA"/>
</dbReference>
<sequence length="259" mass="27782">MAKRISTQVIYNKLRKGRVAASTLAVAALFSLSPANAATLKVAVAANFKSTLEQLATQFQQQTGDQVAISSASSGVLYQQIVNGAPFDLFLSADCERPERLEKEGRIVPNSRFTYARGQLALWNTGTPVGTDPKLWQGKLAIANPRTAPYGAAAQYWLEQNGAWNIAGLTLVTGANIAQTYQFVQTGNAPMGLVAYPNVKMAHPQGQVWLLPADAYPAIEQQAVILASSSQPKAAKAFADFLRSDAARSLIESHGYLAQ</sequence>
<reference evidence="6" key="1">
    <citation type="submission" date="2021-03" db="EMBL/GenBank/DDBJ databases">
        <title>Plesiomonas shigelloides zfcc0051, isolated from zebrafish feces.</title>
        <authorList>
            <person name="Vanderhoek Z."/>
            <person name="Gaulke C."/>
        </authorList>
    </citation>
    <scope>NUCLEOTIDE SEQUENCE</scope>
    <source>
        <strain evidence="6">Zfcc0051</strain>
    </source>
</reference>
<dbReference type="GO" id="GO:0030973">
    <property type="term" value="F:molybdate ion binding"/>
    <property type="evidence" value="ECO:0007669"/>
    <property type="project" value="InterPro"/>
</dbReference>
<feature type="signal peptide" evidence="5">
    <location>
        <begin position="1"/>
        <end position="37"/>
    </location>
</feature>
<feature type="binding site" evidence="4">
    <location>
        <position position="177"/>
    </location>
    <ligand>
        <name>molybdate</name>
        <dbReference type="ChEBI" id="CHEBI:36264"/>
    </ligand>
</feature>
<comment type="similarity">
    <text evidence="1">Belongs to the bacterial solute-binding protein ModA family.</text>
</comment>
<dbReference type="Pfam" id="PF13531">
    <property type="entry name" value="SBP_bac_11"/>
    <property type="match status" value="1"/>
</dbReference>
<feature type="binding site" evidence="4">
    <location>
        <position position="74"/>
    </location>
    <ligand>
        <name>molybdate</name>
        <dbReference type="ChEBI" id="CHEBI:36264"/>
    </ligand>
</feature>
<dbReference type="Proteomes" id="UP000664658">
    <property type="component" value="Unassembled WGS sequence"/>
</dbReference>
<evidence type="ECO:0000256" key="3">
    <source>
        <dbReference type="ARBA" id="ARBA00022729"/>
    </source>
</evidence>
<dbReference type="PIRSF" id="PIRSF004846">
    <property type="entry name" value="ModA"/>
    <property type="match status" value="1"/>
</dbReference>
<organism evidence="6 7">
    <name type="scientific">Plesiomonas shigelloides</name>
    <name type="common">Aeromonas shigelloides</name>
    <dbReference type="NCBI Taxonomy" id="703"/>
    <lineage>
        <taxon>Bacteria</taxon>
        <taxon>Pseudomonadati</taxon>
        <taxon>Pseudomonadota</taxon>
        <taxon>Gammaproteobacteria</taxon>
        <taxon>Enterobacterales</taxon>
        <taxon>Enterobacteriaceae</taxon>
        <taxon>Plesiomonas</taxon>
    </lineage>
</organism>
<comment type="caution">
    <text evidence="6">The sequence shown here is derived from an EMBL/GenBank/DDBJ whole genome shotgun (WGS) entry which is preliminary data.</text>
</comment>
<dbReference type="GO" id="GO:0015689">
    <property type="term" value="P:molybdate ion transport"/>
    <property type="evidence" value="ECO:0007669"/>
    <property type="project" value="InterPro"/>
</dbReference>
<dbReference type="NCBIfam" id="TIGR01256">
    <property type="entry name" value="modA"/>
    <property type="match status" value="1"/>
</dbReference>
<evidence type="ECO:0000313" key="7">
    <source>
        <dbReference type="Proteomes" id="UP000664658"/>
    </source>
</evidence>
<keyword evidence="2 4" id="KW-0479">Metal-binding</keyword>
<dbReference type="SUPFAM" id="SSF53850">
    <property type="entry name" value="Periplasmic binding protein-like II"/>
    <property type="match status" value="1"/>
</dbReference>
<dbReference type="EMBL" id="JAFNAA010000007">
    <property type="protein sequence ID" value="MBO1108241.1"/>
    <property type="molecule type" value="Genomic_DNA"/>
</dbReference>
<accession>A0A8I1W6T9</accession>
<dbReference type="GO" id="GO:0046872">
    <property type="term" value="F:metal ion binding"/>
    <property type="evidence" value="ECO:0007669"/>
    <property type="project" value="UniProtKB-KW"/>
</dbReference>
<keyword evidence="4" id="KW-0500">Molybdenum</keyword>
<keyword evidence="3 5" id="KW-0732">Signal</keyword>
<evidence type="ECO:0000256" key="5">
    <source>
        <dbReference type="SAM" id="SignalP"/>
    </source>
</evidence>
<proteinExistence type="inferred from homology"/>
<evidence type="ECO:0000256" key="4">
    <source>
        <dbReference type="PIRSR" id="PIRSR004846-1"/>
    </source>
</evidence>
<evidence type="ECO:0000313" key="6">
    <source>
        <dbReference type="EMBL" id="MBO1108241.1"/>
    </source>
</evidence>
<evidence type="ECO:0000256" key="1">
    <source>
        <dbReference type="ARBA" id="ARBA00009175"/>
    </source>
</evidence>
<dbReference type="Gene3D" id="3.40.190.10">
    <property type="entry name" value="Periplasmic binding protein-like II"/>
    <property type="match status" value="2"/>
</dbReference>
<dbReference type="CDD" id="cd13539">
    <property type="entry name" value="PBP2_AvModA"/>
    <property type="match status" value="1"/>
</dbReference>
<dbReference type="InterPro" id="IPR044084">
    <property type="entry name" value="AvModA-like_subst-bd"/>
</dbReference>
<feature type="chain" id="PRO_5034618997" evidence="5">
    <location>
        <begin position="38"/>
        <end position="259"/>
    </location>
</feature>
<dbReference type="RefSeq" id="WP_207542021.1">
    <property type="nucleotide sequence ID" value="NZ_JAFNAA010000007.1"/>
</dbReference>
<evidence type="ECO:0000256" key="2">
    <source>
        <dbReference type="ARBA" id="ARBA00022723"/>
    </source>
</evidence>